<feature type="compositionally biased region" description="Low complexity" evidence="2">
    <location>
        <begin position="699"/>
        <end position="716"/>
    </location>
</feature>
<dbReference type="Pfam" id="PF22697">
    <property type="entry name" value="SOS1_NGEF_PH"/>
    <property type="match status" value="2"/>
</dbReference>
<name>A0A0R3W7Y1_TAEAS</name>
<evidence type="ECO:0000313" key="7">
    <source>
        <dbReference type="WBParaSite" id="TASK_0000642301-mRNA-1"/>
    </source>
</evidence>
<evidence type="ECO:0000313" key="6">
    <source>
        <dbReference type="Proteomes" id="UP000282613"/>
    </source>
</evidence>
<dbReference type="SUPFAM" id="SSF50729">
    <property type="entry name" value="PH domain-like"/>
    <property type="match status" value="1"/>
</dbReference>
<dbReference type="EMBL" id="UYRS01018500">
    <property type="protein sequence ID" value="VDK36659.1"/>
    <property type="molecule type" value="Genomic_DNA"/>
</dbReference>
<reference evidence="7" key="1">
    <citation type="submission" date="2016-04" db="UniProtKB">
        <authorList>
            <consortium name="WormBaseParasite"/>
        </authorList>
    </citation>
    <scope>IDENTIFICATION</scope>
</reference>
<feature type="compositionally biased region" description="Acidic residues" evidence="2">
    <location>
        <begin position="490"/>
        <end position="501"/>
    </location>
</feature>
<feature type="domain" description="PH" evidence="3">
    <location>
        <begin position="1035"/>
        <end position="1199"/>
    </location>
</feature>
<dbReference type="PANTHER" id="PTHR22826:SF211">
    <property type="entry name" value="LD43457P"/>
    <property type="match status" value="1"/>
</dbReference>
<dbReference type="OrthoDB" id="20529at2759"/>
<dbReference type="WBParaSite" id="TASK_0000642301-mRNA-1">
    <property type="protein sequence ID" value="TASK_0000642301-mRNA-1"/>
    <property type="gene ID" value="TASK_0000642301"/>
</dbReference>
<evidence type="ECO:0000259" key="3">
    <source>
        <dbReference type="PROSITE" id="PS50003"/>
    </source>
</evidence>
<dbReference type="GO" id="GO:0005737">
    <property type="term" value="C:cytoplasm"/>
    <property type="evidence" value="ECO:0007669"/>
    <property type="project" value="TreeGrafter"/>
</dbReference>
<feature type="domain" description="DH" evidence="4">
    <location>
        <begin position="759"/>
        <end position="1026"/>
    </location>
</feature>
<dbReference type="PROSITE" id="PS50003">
    <property type="entry name" value="PH_DOMAIN"/>
    <property type="match status" value="1"/>
</dbReference>
<feature type="compositionally biased region" description="Polar residues" evidence="2">
    <location>
        <begin position="717"/>
        <end position="738"/>
    </location>
</feature>
<gene>
    <name evidence="5" type="ORF">TASK_LOCUS6424</name>
</gene>
<feature type="compositionally biased region" description="Basic and acidic residues" evidence="2">
    <location>
        <begin position="502"/>
        <end position="511"/>
    </location>
</feature>
<keyword evidence="1" id="KW-0344">Guanine-nucleotide releasing factor</keyword>
<proteinExistence type="predicted"/>
<dbReference type="PANTHER" id="PTHR22826">
    <property type="entry name" value="RHO GUANINE EXCHANGE FACTOR-RELATED"/>
    <property type="match status" value="1"/>
</dbReference>
<feature type="region of interest" description="Disordered" evidence="2">
    <location>
        <begin position="483"/>
        <end position="544"/>
    </location>
</feature>
<dbReference type="Proteomes" id="UP000282613">
    <property type="component" value="Unassembled WGS sequence"/>
</dbReference>
<feature type="region of interest" description="Disordered" evidence="2">
    <location>
        <begin position="1274"/>
        <end position="1304"/>
    </location>
</feature>
<evidence type="ECO:0000259" key="4">
    <source>
        <dbReference type="PROSITE" id="PS50010"/>
    </source>
</evidence>
<feature type="region of interest" description="Disordered" evidence="2">
    <location>
        <begin position="697"/>
        <end position="747"/>
    </location>
</feature>
<dbReference type="InterPro" id="IPR055251">
    <property type="entry name" value="SOS1_NGEF_PH"/>
</dbReference>
<dbReference type="Gene3D" id="1.20.900.10">
    <property type="entry name" value="Dbl homology (DH) domain"/>
    <property type="match status" value="1"/>
</dbReference>
<evidence type="ECO:0000256" key="1">
    <source>
        <dbReference type="ARBA" id="ARBA00022658"/>
    </source>
</evidence>
<feature type="compositionally biased region" description="Low complexity" evidence="2">
    <location>
        <begin position="1282"/>
        <end position="1299"/>
    </location>
</feature>
<evidence type="ECO:0000256" key="2">
    <source>
        <dbReference type="SAM" id="MobiDB-lite"/>
    </source>
</evidence>
<dbReference type="InterPro" id="IPR001849">
    <property type="entry name" value="PH_domain"/>
</dbReference>
<dbReference type="PROSITE" id="PS50010">
    <property type="entry name" value="DH_2"/>
    <property type="match status" value="1"/>
</dbReference>
<dbReference type="Gene3D" id="2.30.29.30">
    <property type="entry name" value="Pleckstrin-homology domain (PH domain)/Phosphotyrosine-binding domain (PTB)"/>
    <property type="match status" value="1"/>
</dbReference>
<sequence length="1365" mass="151410">MVQLYVAPSAKSICDFLRRSYVLAPDHVEYAVVLQPQGFFQRIASDKFSAGIYNDVSFPLYLIDEPKELFDFISSSQIPSSLGGDLSFNISLWVNFQIHSLLASSFSSVFPDLLIFSTNGLMATLRASPARRSRGRRQEQYTHGLLLSRLTTNSLFLQEIEAFQDAATTLGREIQAFVSDISRLEALAHISQDLSTFELDHERVDALHRRRRMLLRRLSVCESRGVDLRKRLREVDGITSTMGNSEDEDDSDVGLGAGGREEVVSSLNLPVDRSTQIILVEQYIIQLSETRSKLRKFWIRYTHGLRNLKTLEEFECRYKKLHPLLNLWQSLIESVSVYLPGHPGAPLLPATSFSDSSLRGLSDTSEDTDSAVVMAGEEEGLNSDCSNFSSAATAVIPAPKATTAAEDPMEGLLTIQARGKEAQASGVSMLDEILNLIALGETIRDKAIAAATSCAPSGGGGQIDKRMSITSSGSALTRLTFGGRHIDPLMDGDEGEDEECEYDGRDAKEIEDAYESEESLAPGSGGLSVEMTNESEESIESPPSSLPLVCLIPEYATAHIVNLRQLEVMACTTLGKAVSQLDRLVQLYTEINEARHWISRGNSLLNPLTAENISEMDPVACEEAIKQLNAFCDSREQNLVLKGNPAQFRKQFSDLLNAEMKVELSQMLRLVEEVEQALKLTTSKLRQQISRSAYPIKPLPSSQQQQQIQLQQNQPLCHQNSTAPLSKRASLTQEQASPETEALEQPSVAVVSKQNNENLYQRALQELLITEANHIRFLEAVTQAFSGSPGNPTLPRLPAFFRDNPALLVVNIPEQLIFHKNHFYPQLLACNGDPLLIQQWAESAWASLVDLYTNYCLNYERATQYAIAFEKDQIHSQWLSSYNRYLNLLEAKKPEDRQEKEEEEAVVEEDLCKVASLNRVNSCINFENQLLLGGDGGGGVGGAGDENGDNLPPTQKNPCDEAIKSTSLCRPLLAYSSRLLEPAQRFQRYHLLIDRLKNYAPEGPQKEALTKAHQSMLDMCNTVNVLMRIRGLSDHPSRLGRLLLQDNFTVWCGEGRNNKHQRYVLLFENAILLTKLRQASNSLVSTVLATLSSSGTSSNQSLTSGVTDSTTEEVGSCVNETDSLPSALPFISIDVSSQKPTYEIKMEIKLTEVGLMPSVQEDRRRFAVWTACRAQLYIFQPSNLQVRTQWVRAINDLLSAQLKRIRDDVNRQHNIVTCASSLLQPSSKSSCCQRSDTLRDDIDEQFDEDADVTAKLDTAGVSGVNEDERTLRQYSNHNQPHDLSPSSASSEESSPDLSSGPASPDVQLLIPSLTAEYFVGLFKPSIELLDNTVAAYLLTQAKLKLLLEEISQGSPFLPPTYSTFI</sequence>
<reference evidence="5 6" key="2">
    <citation type="submission" date="2018-11" db="EMBL/GenBank/DDBJ databases">
        <authorList>
            <consortium name="Pathogen Informatics"/>
        </authorList>
    </citation>
    <scope>NUCLEOTIDE SEQUENCE [LARGE SCALE GENOMIC DNA]</scope>
</reference>
<dbReference type="GO" id="GO:0005085">
    <property type="term" value="F:guanyl-nucleotide exchange factor activity"/>
    <property type="evidence" value="ECO:0007669"/>
    <property type="project" value="UniProtKB-KW"/>
</dbReference>
<evidence type="ECO:0000313" key="5">
    <source>
        <dbReference type="EMBL" id="VDK36659.1"/>
    </source>
</evidence>
<accession>A0A0R3W7Y1</accession>
<dbReference type="SUPFAM" id="SSF48065">
    <property type="entry name" value="DBL homology domain (DH-domain)"/>
    <property type="match status" value="1"/>
</dbReference>
<dbReference type="InterPro" id="IPR000219">
    <property type="entry name" value="DH_dom"/>
</dbReference>
<protein>
    <submittedName>
        <fullName evidence="7">DH domain-containing protein</fullName>
    </submittedName>
</protein>
<keyword evidence="6" id="KW-1185">Reference proteome</keyword>
<dbReference type="InterPro" id="IPR011993">
    <property type="entry name" value="PH-like_dom_sf"/>
</dbReference>
<dbReference type="InterPro" id="IPR051336">
    <property type="entry name" value="RhoGEF_Guanine_NuclExch_SF"/>
</dbReference>
<dbReference type="InterPro" id="IPR035899">
    <property type="entry name" value="DBL_dom_sf"/>
</dbReference>
<dbReference type="STRING" id="60517.A0A0R3W7Y1"/>
<dbReference type="SMART" id="SM00233">
    <property type="entry name" value="PH"/>
    <property type="match status" value="1"/>
</dbReference>
<organism evidence="7">
    <name type="scientific">Taenia asiatica</name>
    <name type="common">Asian tapeworm</name>
    <dbReference type="NCBI Taxonomy" id="60517"/>
    <lineage>
        <taxon>Eukaryota</taxon>
        <taxon>Metazoa</taxon>
        <taxon>Spiralia</taxon>
        <taxon>Lophotrochozoa</taxon>
        <taxon>Platyhelminthes</taxon>
        <taxon>Cestoda</taxon>
        <taxon>Eucestoda</taxon>
        <taxon>Cyclophyllidea</taxon>
        <taxon>Taeniidae</taxon>
        <taxon>Taenia</taxon>
    </lineage>
</organism>